<dbReference type="eggNOG" id="KOG0498">
    <property type="taxonomic scope" value="Eukaryota"/>
</dbReference>
<dbReference type="EMBL" id="CM007656">
    <property type="protein sequence ID" value="ONI03917.1"/>
    <property type="molecule type" value="Genomic_DNA"/>
</dbReference>
<evidence type="ECO:0000256" key="2">
    <source>
        <dbReference type="ARBA" id="ARBA00023303"/>
    </source>
</evidence>
<dbReference type="Proteomes" id="UP000006882">
    <property type="component" value="Chromosome G6"/>
</dbReference>
<dbReference type="GO" id="GO:0034220">
    <property type="term" value="P:monoatomic ion transmembrane transport"/>
    <property type="evidence" value="ECO:0007669"/>
    <property type="project" value="UniProtKB-KW"/>
</dbReference>
<dbReference type="Gramene" id="ONI03917">
    <property type="protein sequence ID" value="ONI03917"/>
    <property type="gene ID" value="PRUPE_6G291000"/>
</dbReference>
<dbReference type="SMART" id="SM00100">
    <property type="entry name" value="cNMP"/>
    <property type="match status" value="1"/>
</dbReference>
<evidence type="ECO:0000313" key="3">
    <source>
        <dbReference type="EMBL" id="ONI03917.1"/>
    </source>
</evidence>
<protein>
    <submittedName>
        <fullName evidence="3">Uncharacterized protein</fullName>
    </submittedName>
</protein>
<proteinExistence type="predicted"/>
<keyword evidence="2" id="KW-0407">Ion channel</keyword>
<accession>M5W2Y8</accession>
<sequence length="232" mass="26090">MEISEQKINIPDETVKEKSTMTYGGDIPTTKWASILYPTWSCMKDRILTSVLHNLDGNKDINIQSIRSVTSKGEGYKMAKHLWWNVLKEVPMFQTMDDRSLEAICSKFHPVFYGEDSYIIREGEPLGKMVFILRGNILTYATNNNGTNGSTTNICLKKGDIYGEELVKWASNSVTSSPNLPVLTKVSLSDLPISTTTLKCYTKVEAFTLMATDLKRIVQANKKDLQYWAGVA</sequence>
<keyword evidence="1" id="KW-0406">Ion transport</keyword>
<dbReference type="SUPFAM" id="SSF51206">
    <property type="entry name" value="cAMP-binding domain-like"/>
    <property type="match status" value="1"/>
</dbReference>
<keyword evidence="1" id="KW-0813">Transport</keyword>
<dbReference type="PROSITE" id="PS50042">
    <property type="entry name" value="CNMP_BINDING_3"/>
    <property type="match status" value="1"/>
</dbReference>
<keyword evidence="4" id="KW-1185">Reference proteome</keyword>
<dbReference type="PANTHER" id="PTHR45651">
    <property type="entry name" value="CYCLIC NUCLEOTIDE-GATED ION CHANNEL 15-RELATED-RELATED"/>
    <property type="match status" value="1"/>
</dbReference>
<evidence type="ECO:0000256" key="1">
    <source>
        <dbReference type="ARBA" id="ARBA00023286"/>
    </source>
</evidence>
<dbReference type="OMA" id="KWASILY"/>
<dbReference type="InterPro" id="IPR018490">
    <property type="entry name" value="cNMP-bd_dom_sf"/>
</dbReference>
<name>M5W2Y8_PRUPE</name>
<evidence type="ECO:0000313" key="4">
    <source>
        <dbReference type="Proteomes" id="UP000006882"/>
    </source>
</evidence>
<dbReference type="HOGENOM" id="CLU_1196594_0_0_1"/>
<dbReference type="CDD" id="cd00038">
    <property type="entry name" value="CAP_ED"/>
    <property type="match status" value="1"/>
</dbReference>
<organism evidence="3 4">
    <name type="scientific">Prunus persica</name>
    <name type="common">Peach</name>
    <name type="synonym">Amygdalus persica</name>
    <dbReference type="NCBI Taxonomy" id="3760"/>
    <lineage>
        <taxon>Eukaryota</taxon>
        <taxon>Viridiplantae</taxon>
        <taxon>Streptophyta</taxon>
        <taxon>Embryophyta</taxon>
        <taxon>Tracheophyta</taxon>
        <taxon>Spermatophyta</taxon>
        <taxon>Magnoliopsida</taxon>
        <taxon>eudicotyledons</taxon>
        <taxon>Gunneridae</taxon>
        <taxon>Pentapetalae</taxon>
        <taxon>rosids</taxon>
        <taxon>fabids</taxon>
        <taxon>Rosales</taxon>
        <taxon>Rosaceae</taxon>
        <taxon>Amygdaloideae</taxon>
        <taxon>Amygdaleae</taxon>
        <taxon>Prunus</taxon>
    </lineage>
</organism>
<keyword evidence="1" id="KW-1071">Ligand-gated ion channel</keyword>
<dbReference type="InterPro" id="IPR014710">
    <property type="entry name" value="RmlC-like_jellyroll"/>
</dbReference>
<dbReference type="AlphaFoldDB" id="M5W2Y8"/>
<gene>
    <name evidence="3" type="ORF">PRUPE_6G291000</name>
</gene>
<dbReference type="Gene3D" id="2.60.120.10">
    <property type="entry name" value="Jelly Rolls"/>
    <property type="match status" value="1"/>
</dbReference>
<dbReference type="GO" id="GO:0016020">
    <property type="term" value="C:membrane"/>
    <property type="evidence" value="ECO:0007669"/>
    <property type="project" value="UniProtKB-SubCell"/>
</dbReference>
<dbReference type="PANTHER" id="PTHR45651:SF68">
    <property type="entry name" value="ION TRANSPORT DOMAIN-CONTAINING PROTEIN"/>
    <property type="match status" value="1"/>
</dbReference>
<reference evidence="3 4" key="1">
    <citation type="journal article" date="2013" name="Nat. Genet.">
        <title>The high-quality draft genome of peach (Prunus persica) identifies unique patterns of genetic diversity, domestication and genome evolution.</title>
        <authorList>
            <consortium name="International Peach Genome Initiative"/>
            <person name="Verde I."/>
            <person name="Abbott A.G."/>
            <person name="Scalabrin S."/>
            <person name="Jung S."/>
            <person name="Shu S."/>
            <person name="Marroni F."/>
            <person name="Zhebentyayeva T."/>
            <person name="Dettori M.T."/>
            <person name="Grimwood J."/>
            <person name="Cattonaro F."/>
            <person name="Zuccolo A."/>
            <person name="Rossini L."/>
            <person name="Jenkins J."/>
            <person name="Vendramin E."/>
            <person name="Meisel L.A."/>
            <person name="Decroocq V."/>
            <person name="Sosinski B."/>
            <person name="Prochnik S."/>
            <person name="Mitros T."/>
            <person name="Policriti A."/>
            <person name="Cipriani G."/>
            <person name="Dondini L."/>
            <person name="Ficklin S."/>
            <person name="Goodstein D.M."/>
            <person name="Xuan P."/>
            <person name="Del Fabbro C."/>
            <person name="Aramini V."/>
            <person name="Copetti D."/>
            <person name="Gonzalez S."/>
            <person name="Horner D.S."/>
            <person name="Falchi R."/>
            <person name="Lucas S."/>
            <person name="Mica E."/>
            <person name="Maldonado J."/>
            <person name="Lazzari B."/>
            <person name="Bielenberg D."/>
            <person name="Pirona R."/>
            <person name="Miculan M."/>
            <person name="Barakat A."/>
            <person name="Testolin R."/>
            <person name="Stella A."/>
            <person name="Tartarini S."/>
            <person name="Tonutti P."/>
            <person name="Arus P."/>
            <person name="Orellana A."/>
            <person name="Wells C."/>
            <person name="Main D."/>
            <person name="Vizzotto G."/>
            <person name="Silva H."/>
            <person name="Salamini F."/>
            <person name="Schmutz J."/>
            <person name="Morgante M."/>
            <person name="Rokhsar D.S."/>
        </authorList>
    </citation>
    <scope>NUCLEOTIDE SEQUENCE [LARGE SCALE GENOMIC DNA]</scope>
    <source>
        <strain evidence="4">cv. Nemared</strain>
    </source>
</reference>
<dbReference type="InterPro" id="IPR000595">
    <property type="entry name" value="cNMP-bd_dom"/>
</dbReference>